<dbReference type="PROSITE" id="PS50297">
    <property type="entry name" value="ANK_REP_REGION"/>
    <property type="match status" value="1"/>
</dbReference>
<name>A0A8S3RDL2_MYTED</name>
<dbReference type="InterPro" id="IPR002110">
    <property type="entry name" value="Ankyrin_rpt"/>
</dbReference>
<keyword evidence="2 3" id="KW-0040">ANK repeat</keyword>
<accession>A0A8S3RDL2</accession>
<dbReference type="AlphaFoldDB" id="A0A8S3RDL2"/>
<evidence type="ECO:0000256" key="2">
    <source>
        <dbReference type="ARBA" id="ARBA00023043"/>
    </source>
</evidence>
<dbReference type="OrthoDB" id="5970915at2759"/>
<dbReference type="SMART" id="SM00248">
    <property type="entry name" value="ANK"/>
    <property type="match status" value="4"/>
</dbReference>
<dbReference type="PROSITE" id="PS50088">
    <property type="entry name" value="ANK_REPEAT"/>
    <property type="match status" value="1"/>
</dbReference>
<proteinExistence type="predicted"/>
<keyword evidence="1" id="KW-0677">Repeat</keyword>
<dbReference type="EMBL" id="CAJPWZ010001006">
    <property type="protein sequence ID" value="CAG2205016.1"/>
    <property type="molecule type" value="Genomic_DNA"/>
</dbReference>
<gene>
    <name evidence="4" type="ORF">MEDL_19433</name>
</gene>
<evidence type="ECO:0000256" key="3">
    <source>
        <dbReference type="PROSITE-ProRule" id="PRU00023"/>
    </source>
</evidence>
<dbReference type="PANTHER" id="PTHR24198:SF165">
    <property type="entry name" value="ANKYRIN REPEAT-CONTAINING PROTEIN-RELATED"/>
    <property type="match status" value="1"/>
</dbReference>
<dbReference type="SUPFAM" id="SSF48403">
    <property type="entry name" value="Ankyrin repeat"/>
    <property type="match status" value="1"/>
</dbReference>
<keyword evidence="5" id="KW-1185">Reference proteome</keyword>
<evidence type="ECO:0000256" key="1">
    <source>
        <dbReference type="ARBA" id="ARBA00022737"/>
    </source>
</evidence>
<dbReference type="Gene3D" id="1.25.40.20">
    <property type="entry name" value="Ankyrin repeat-containing domain"/>
    <property type="match status" value="1"/>
</dbReference>
<protein>
    <submittedName>
        <fullName evidence="4">ANK</fullName>
    </submittedName>
</protein>
<reference evidence="4" key="1">
    <citation type="submission" date="2021-03" db="EMBL/GenBank/DDBJ databases">
        <authorList>
            <person name="Bekaert M."/>
        </authorList>
    </citation>
    <scope>NUCLEOTIDE SEQUENCE</scope>
</reference>
<comment type="caution">
    <text evidence="4">The sequence shown here is derived from an EMBL/GenBank/DDBJ whole genome shotgun (WGS) entry which is preliminary data.</text>
</comment>
<dbReference type="Pfam" id="PF12796">
    <property type="entry name" value="Ank_2"/>
    <property type="match status" value="1"/>
</dbReference>
<sequence length="211" mass="23900">MTPLHIACNSGNADLVELLLKLKAKIDLKNTKVETCLLMVCKSGIIHIAKLLIKCNANVDIEDKLNKTPLSVALKSHNANLINLLQRHNAKDYRIQKKEDEVHKACREGNEEKVACLIKNYPPECLAVDDTVGQAKDQQFNAILECLVFELDLSTVDVTWYKENRRTLEKKNQRKLQICIKTQGRIVHTDNKINHGMSGDRLFKLLVAFGD</sequence>
<dbReference type="PANTHER" id="PTHR24198">
    <property type="entry name" value="ANKYRIN REPEAT AND PROTEIN KINASE DOMAIN-CONTAINING PROTEIN"/>
    <property type="match status" value="1"/>
</dbReference>
<evidence type="ECO:0000313" key="5">
    <source>
        <dbReference type="Proteomes" id="UP000683360"/>
    </source>
</evidence>
<feature type="repeat" description="ANK" evidence="3">
    <location>
        <begin position="1"/>
        <end position="31"/>
    </location>
</feature>
<dbReference type="InterPro" id="IPR036770">
    <property type="entry name" value="Ankyrin_rpt-contain_sf"/>
</dbReference>
<dbReference type="Proteomes" id="UP000683360">
    <property type="component" value="Unassembled WGS sequence"/>
</dbReference>
<evidence type="ECO:0000313" key="4">
    <source>
        <dbReference type="EMBL" id="CAG2205016.1"/>
    </source>
</evidence>
<organism evidence="4 5">
    <name type="scientific">Mytilus edulis</name>
    <name type="common">Blue mussel</name>
    <dbReference type="NCBI Taxonomy" id="6550"/>
    <lineage>
        <taxon>Eukaryota</taxon>
        <taxon>Metazoa</taxon>
        <taxon>Spiralia</taxon>
        <taxon>Lophotrochozoa</taxon>
        <taxon>Mollusca</taxon>
        <taxon>Bivalvia</taxon>
        <taxon>Autobranchia</taxon>
        <taxon>Pteriomorphia</taxon>
        <taxon>Mytilida</taxon>
        <taxon>Mytiloidea</taxon>
        <taxon>Mytilidae</taxon>
        <taxon>Mytilinae</taxon>
        <taxon>Mytilus</taxon>
    </lineage>
</organism>